<evidence type="ECO:0000256" key="6">
    <source>
        <dbReference type="SAM" id="MobiDB-lite"/>
    </source>
</evidence>
<dbReference type="PANTHER" id="PTHR12934">
    <property type="entry name" value="50S RIBOSOMAL PROTEIN L15"/>
    <property type="match status" value="1"/>
</dbReference>
<dbReference type="InterPro" id="IPR001196">
    <property type="entry name" value="Ribosomal_uL15_CS"/>
</dbReference>
<dbReference type="AlphaFoldDB" id="U2T013"/>
<dbReference type="GO" id="GO:0019843">
    <property type="term" value="F:rRNA binding"/>
    <property type="evidence" value="ECO:0007669"/>
    <property type="project" value="UniProtKB-UniRule"/>
</dbReference>
<keyword evidence="4" id="KW-0699">rRNA-binding</keyword>
<comment type="similarity">
    <text evidence="1 4 5">Belongs to the universal ribosomal protein uL15 family.</text>
</comment>
<dbReference type="PROSITE" id="PS00475">
    <property type="entry name" value="RIBOSOMAL_L15"/>
    <property type="match status" value="1"/>
</dbReference>
<reference evidence="8 9" key="1">
    <citation type="submission" date="2013-08" db="EMBL/GenBank/DDBJ databases">
        <authorList>
            <person name="Durkin A.S."/>
            <person name="Haft D.R."/>
            <person name="McCorrison J."/>
            <person name="Torralba M."/>
            <person name="Gillis M."/>
            <person name="Haft D.H."/>
            <person name="Methe B."/>
            <person name="Sutton G."/>
            <person name="Nelson K.E."/>
        </authorList>
    </citation>
    <scope>NUCLEOTIDE SEQUENCE [LARGE SCALE GENOMIC DNA]</scope>
    <source>
        <strain evidence="8 9">F0195</strain>
    </source>
</reference>
<comment type="caution">
    <text evidence="8">The sequence shown here is derived from an EMBL/GenBank/DDBJ whole genome shotgun (WGS) entry which is preliminary data.</text>
</comment>
<protein>
    <recommendedName>
        <fullName evidence="4">Large ribosomal subunit protein uL15</fullName>
    </recommendedName>
</protein>
<keyword evidence="3 4" id="KW-0687">Ribonucleoprotein</keyword>
<dbReference type="HAMAP" id="MF_01341">
    <property type="entry name" value="Ribosomal_uL15"/>
    <property type="match status" value="1"/>
</dbReference>
<evidence type="ECO:0000256" key="5">
    <source>
        <dbReference type="RuleBase" id="RU003888"/>
    </source>
</evidence>
<comment type="function">
    <text evidence="4">Binds to the 23S rRNA.</text>
</comment>
<dbReference type="Proteomes" id="UP000016638">
    <property type="component" value="Unassembled WGS sequence"/>
</dbReference>
<evidence type="ECO:0000259" key="7">
    <source>
        <dbReference type="Pfam" id="PF00828"/>
    </source>
</evidence>
<dbReference type="Pfam" id="PF00828">
    <property type="entry name" value="Ribosomal_L27A"/>
    <property type="match status" value="1"/>
</dbReference>
<accession>U2T013</accession>
<keyword evidence="4" id="KW-0694">RNA-binding</keyword>
<dbReference type="EMBL" id="AWEZ01000067">
    <property type="protein sequence ID" value="ERL06389.1"/>
    <property type="molecule type" value="Genomic_DNA"/>
</dbReference>
<evidence type="ECO:0000256" key="4">
    <source>
        <dbReference type="HAMAP-Rule" id="MF_01341"/>
    </source>
</evidence>
<dbReference type="eggNOG" id="COG0200">
    <property type="taxonomic scope" value="Bacteria"/>
</dbReference>
<evidence type="ECO:0000256" key="1">
    <source>
        <dbReference type="ARBA" id="ARBA00007320"/>
    </source>
</evidence>
<feature type="compositionally biased region" description="Gly residues" evidence="6">
    <location>
        <begin position="42"/>
        <end position="52"/>
    </location>
</feature>
<dbReference type="GO" id="GO:0003735">
    <property type="term" value="F:structural constituent of ribosome"/>
    <property type="evidence" value="ECO:0007669"/>
    <property type="project" value="InterPro"/>
</dbReference>
<evidence type="ECO:0000313" key="9">
    <source>
        <dbReference type="Proteomes" id="UP000016638"/>
    </source>
</evidence>
<evidence type="ECO:0000256" key="3">
    <source>
        <dbReference type="ARBA" id="ARBA00023274"/>
    </source>
</evidence>
<feature type="region of interest" description="Disordered" evidence="6">
    <location>
        <begin position="1"/>
        <end position="56"/>
    </location>
</feature>
<evidence type="ECO:0000313" key="8">
    <source>
        <dbReference type="EMBL" id="ERL06389.1"/>
    </source>
</evidence>
<dbReference type="Gene3D" id="3.100.10.10">
    <property type="match status" value="1"/>
</dbReference>
<dbReference type="NCBIfam" id="TIGR01071">
    <property type="entry name" value="rplO_bact"/>
    <property type="match status" value="1"/>
</dbReference>
<gene>
    <name evidence="4 8" type="primary">rplO</name>
    <name evidence="8" type="ORF">HMPREF1316_1169</name>
</gene>
<dbReference type="InterPro" id="IPR030878">
    <property type="entry name" value="Ribosomal_uL15"/>
</dbReference>
<dbReference type="InterPro" id="IPR005749">
    <property type="entry name" value="Ribosomal_uL15_bac-type"/>
</dbReference>
<keyword evidence="9" id="KW-1185">Reference proteome</keyword>
<dbReference type="SUPFAM" id="SSF52080">
    <property type="entry name" value="Ribosomal proteins L15p and L18e"/>
    <property type="match status" value="1"/>
</dbReference>
<evidence type="ECO:0000256" key="2">
    <source>
        <dbReference type="ARBA" id="ARBA00022980"/>
    </source>
</evidence>
<comment type="subunit">
    <text evidence="4">Part of the 50S ribosomal subunit.</text>
</comment>
<organism evidence="8 9">
    <name type="scientific">Olsenella profusa F0195</name>
    <dbReference type="NCBI Taxonomy" id="1125712"/>
    <lineage>
        <taxon>Bacteria</taxon>
        <taxon>Bacillati</taxon>
        <taxon>Actinomycetota</taxon>
        <taxon>Coriobacteriia</taxon>
        <taxon>Coriobacteriales</taxon>
        <taxon>Atopobiaceae</taxon>
        <taxon>Olsenella</taxon>
    </lineage>
</organism>
<name>U2T013_9ACTN</name>
<dbReference type="RefSeq" id="WP_021727162.1">
    <property type="nucleotide sequence ID" value="NZ_AWEZ01000067.1"/>
</dbReference>
<dbReference type="OrthoDB" id="9810293at2"/>
<feature type="domain" description="Large ribosomal subunit protein uL15/eL18" evidence="7">
    <location>
        <begin position="77"/>
        <end position="146"/>
    </location>
</feature>
<proteinExistence type="inferred from homology"/>
<dbReference type="STRING" id="1125712.HMPREF1316_1169"/>
<sequence length="149" mass="15703">MQLNDLRPAEGARKARKRIGRGTSSGYGTTAGRGTKGQLSRTGGGKGAGFEGGQQPLAMRLPKLPGFKNRNRVAFAPVNVARLEGLYEDGEIVDAESLRAKGVIKHDYIPVKVLGDGDLSKRLTVKVDKVSASAKAKIEAVGGKVEEAC</sequence>
<dbReference type="GO" id="GO:0006412">
    <property type="term" value="P:translation"/>
    <property type="evidence" value="ECO:0007669"/>
    <property type="project" value="UniProtKB-UniRule"/>
</dbReference>
<dbReference type="InterPro" id="IPR036227">
    <property type="entry name" value="Ribosomal_uL15/eL18_sf"/>
</dbReference>
<keyword evidence="2 4" id="KW-0689">Ribosomal protein</keyword>
<dbReference type="PANTHER" id="PTHR12934:SF11">
    <property type="entry name" value="LARGE RIBOSOMAL SUBUNIT PROTEIN UL15M"/>
    <property type="match status" value="1"/>
</dbReference>
<dbReference type="InterPro" id="IPR021131">
    <property type="entry name" value="Ribosomal_uL15/eL18"/>
</dbReference>
<dbReference type="GO" id="GO:0022625">
    <property type="term" value="C:cytosolic large ribosomal subunit"/>
    <property type="evidence" value="ECO:0007669"/>
    <property type="project" value="TreeGrafter"/>
</dbReference>
<dbReference type="PATRIC" id="fig|1125712.3.peg.2171"/>
<feature type="compositionally biased region" description="Gly residues" evidence="6">
    <location>
        <begin position="23"/>
        <end position="35"/>
    </location>
</feature>